<evidence type="ECO:0000256" key="1">
    <source>
        <dbReference type="SAM" id="Coils"/>
    </source>
</evidence>
<dbReference type="Gene3D" id="2.30.30.490">
    <property type="match status" value="1"/>
</dbReference>
<dbReference type="GO" id="GO:0007131">
    <property type="term" value="P:reciprocal meiotic recombination"/>
    <property type="evidence" value="ECO:0007669"/>
    <property type="project" value="InterPro"/>
</dbReference>
<dbReference type="SMART" id="SM00439">
    <property type="entry name" value="BAH"/>
    <property type="match status" value="1"/>
</dbReference>
<dbReference type="InterPro" id="IPR043151">
    <property type="entry name" value="BAH_sf"/>
</dbReference>
<evidence type="ECO:0000313" key="5">
    <source>
        <dbReference type="Proteomes" id="UP001445335"/>
    </source>
</evidence>
<feature type="coiled-coil region" evidence="1">
    <location>
        <begin position="436"/>
        <end position="466"/>
    </location>
</feature>
<dbReference type="AlphaFoldDB" id="A0AAW1RTG2"/>
<keyword evidence="1" id="KW-0175">Coiled coil</keyword>
<sequence length="538" mass="57208">MTRKRQRTEGQPHEQGPAQLLGAGCQGPHGVEYAGFQLQGRRYYVGDTVLLRAASLGRPPYIARLQAVRAPARGPPEAAMRWFYRAPDVQALMSSRTARLEGGGGDAAATAADEVFFTSETEAQPLASVLSPCEVLGEAAYAARLHTRGAHADSVFLCRRRFTASSGQVGPLLEADRAALAAAADPTDPTEPTPALPATPNAPGEPAAEQSNAAAAAAGAEPHAIEALLGTLLDLEERLPHQAMCEGWQRERAAWAARALAARTPRDAAEAAVELLDWVAMDRPPGSEALQLVDVRAIGGAAGKHGAQHAKRARGAPDMLGGPTGGPAAHAAPVAAAELPAEYHGRWARERYQAARDVLVTTLQRLQAAAGQPHVLRSALREEARRSIGDTGLLDHLLKHLTEQVVTPAGERLMRRHNTQGHMEYWLQIPAAPSSAEELREENAGLEADLQEVRKARRLCEAARREAAAVAASAAAVLNQADRAREQTDNSGSPAQGRGCEPQHASPPLALVRSLQVALRQRDQARRRMPAVFMAGGQ</sequence>
<dbReference type="PROSITE" id="PS51038">
    <property type="entry name" value="BAH"/>
    <property type="match status" value="1"/>
</dbReference>
<dbReference type="InterPro" id="IPR044221">
    <property type="entry name" value="DYAD/AMEIOTIC1"/>
</dbReference>
<dbReference type="GO" id="GO:0051177">
    <property type="term" value="P:meiotic sister chromatid cohesion"/>
    <property type="evidence" value="ECO:0007669"/>
    <property type="project" value="InterPro"/>
</dbReference>
<dbReference type="InterPro" id="IPR001025">
    <property type="entry name" value="BAH_dom"/>
</dbReference>
<feature type="region of interest" description="Disordered" evidence="2">
    <location>
        <begin position="481"/>
        <end position="507"/>
    </location>
</feature>
<evidence type="ECO:0000259" key="3">
    <source>
        <dbReference type="PROSITE" id="PS51038"/>
    </source>
</evidence>
<feature type="compositionally biased region" description="Low complexity" evidence="2">
    <location>
        <begin position="198"/>
        <end position="219"/>
    </location>
</feature>
<feature type="domain" description="BAH" evidence="3">
    <location>
        <begin position="41"/>
        <end position="173"/>
    </location>
</feature>
<gene>
    <name evidence="4" type="ORF">WJX81_007464</name>
</gene>
<proteinExistence type="predicted"/>
<comment type="caution">
    <text evidence="4">The sequence shown here is derived from an EMBL/GenBank/DDBJ whole genome shotgun (WGS) entry which is preliminary data.</text>
</comment>
<dbReference type="Pfam" id="PF25874">
    <property type="entry name" value="WHD_plant_repro"/>
    <property type="match status" value="1"/>
</dbReference>
<organism evidence="4 5">
    <name type="scientific">Elliptochloris bilobata</name>
    <dbReference type="NCBI Taxonomy" id="381761"/>
    <lineage>
        <taxon>Eukaryota</taxon>
        <taxon>Viridiplantae</taxon>
        <taxon>Chlorophyta</taxon>
        <taxon>core chlorophytes</taxon>
        <taxon>Trebouxiophyceae</taxon>
        <taxon>Trebouxiophyceae incertae sedis</taxon>
        <taxon>Elliptochloris clade</taxon>
        <taxon>Elliptochloris</taxon>
    </lineage>
</organism>
<dbReference type="PANTHER" id="PTHR46740">
    <property type="entry name" value="PROTEIN DYAD"/>
    <property type="match status" value="1"/>
</dbReference>
<dbReference type="Proteomes" id="UP001445335">
    <property type="component" value="Unassembled WGS sequence"/>
</dbReference>
<dbReference type="GO" id="GO:0003682">
    <property type="term" value="F:chromatin binding"/>
    <property type="evidence" value="ECO:0007669"/>
    <property type="project" value="InterPro"/>
</dbReference>
<dbReference type="EMBL" id="JALJOU010000024">
    <property type="protein sequence ID" value="KAK9837019.1"/>
    <property type="molecule type" value="Genomic_DNA"/>
</dbReference>
<dbReference type="InterPro" id="IPR059080">
    <property type="entry name" value="WHD_PTC1"/>
</dbReference>
<dbReference type="CDD" id="cd04370">
    <property type="entry name" value="BAH"/>
    <property type="match status" value="1"/>
</dbReference>
<evidence type="ECO:0000313" key="4">
    <source>
        <dbReference type="EMBL" id="KAK9837019.1"/>
    </source>
</evidence>
<accession>A0AAW1RTG2</accession>
<keyword evidence="5" id="KW-1185">Reference proteome</keyword>
<dbReference type="PANTHER" id="PTHR46740:SF2">
    <property type="entry name" value="PROTEIN DYAD"/>
    <property type="match status" value="1"/>
</dbReference>
<feature type="region of interest" description="Disordered" evidence="2">
    <location>
        <begin position="1"/>
        <end position="23"/>
    </location>
</feature>
<reference evidence="4 5" key="1">
    <citation type="journal article" date="2024" name="Nat. Commun.">
        <title>Phylogenomics reveals the evolutionary origins of lichenization in chlorophyte algae.</title>
        <authorList>
            <person name="Puginier C."/>
            <person name="Libourel C."/>
            <person name="Otte J."/>
            <person name="Skaloud P."/>
            <person name="Haon M."/>
            <person name="Grisel S."/>
            <person name="Petersen M."/>
            <person name="Berrin J.G."/>
            <person name="Delaux P.M."/>
            <person name="Dal Grande F."/>
            <person name="Keller J."/>
        </authorList>
    </citation>
    <scope>NUCLEOTIDE SEQUENCE [LARGE SCALE GENOMIC DNA]</scope>
    <source>
        <strain evidence="4 5">SAG 245.80</strain>
    </source>
</reference>
<dbReference type="PROSITE" id="PS51257">
    <property type="entry name" value="PROKAR_LIPOPROTEIN"/>
    <property type="match status" value="1"/>
</dbReference>
<dbReference type="Pfam" id="PF01426">
    <property type="entry name" value="BAH"/>
    <property type="match status" value="1"/>
</dbReference>
<feature type="region of interest" description="Disordered" evidence="2">
    <location>
        <begin position="180"/>
        <end position="219"/>
    </location>
</feature>
<protein>
    <recommendedName>
        <fullName evidence="3">BAH domain-containing protein</fullName>
    </recommendedName>
</protein>
<name>A0AAW1RTG2_9CHLO</name>
<evidence type="ECO:0000256" key="2">
    <source>
        <dbReference type="SAM" id="MobiDB-lite"/>
    </source>
</evidence>